<name>A0ABW0T476_9GAMM</name>
<dbReference type="RefSeq" id="WP_377330280.1">
    <property type="nucleotide sequence ID" value="NZ_JBHSNG010000046.1"/>
</dbReference>
<evidence type="ECO:0000313" key="2">
    <source>
        <dbReference type="Proteomes" id="UP001596111"/>
    </source>
</evidence>
<accession>A0ABW0T476</accession>
<proteinExistence type="predicted"/>
<gene>
    <name evidence="1" type="ORF">ACFPPB_19740</name>
</gene>
<dbReference type="Proteomes" id="UP001596111">
    <property type="component" value="Unassembled WGS sequence"/>
</dbReference>
<evidence type="ECO:0000313" key="1">
    <source>
        <dbReference type="EMBL" id="MFC5583349.1"/>
    </source>
</evidence>
<reference evidence="2" key="1">
    <citation type="journal article" date="2019" name="Int. J. Syst. Evol. Microbiol.">
        <title>The Global Catalogue of Microorganisms (GCM) 10K type strain sequencing project: providing services to taxonomists for standard genome sequencing and annotation.</title>
        <authorList>
            <consortium name="The Broad Institute Genomics Platform"/>
            <consortium name="The Broad Institute Genome Sequencing Center for Infectious Disease"/>
            <person name="Wu L."/>
            <person name="Ma J."/>
        </authorList>
    </citation>
    <scope>NUCLEOTIDE SEQUENCE [LARGE SCALE GENOMIC DNA]</scope>
    <source>
        <strain evidence="2">CGMCC 1.13587</strain>
    </source>
</reference>
<sequence length="93" mass="9847">MVNATFNSVTALAIAPAGSEAFHDIALGEPLQGGLTSITIDVPDGGCLRDLRVTFRNGRTLLYPRIDACRCQGLRLMPRDGSSGKMEPASGTR</sequence>
<dbReference type="EMBL" id="JBHSNG010000046">
    <property type="protein sequence ID" value="MFC5583349.1"/>
    <property type="molecule type" value="Genomic_DNA"/>
</dbReference>
<comment type="caution">
    <text evidence="1">The sequence shown here is derived from an EMBL/GenBank/DDBJ whole genome shotgun (WGS) entry which is preliminary data.</text>
</comment>
<keyword evidence="2" id="KW-1185">Reference proteome</keyword>
<protein>
    <submittedName>
        <fullName evidence="1">Uncharacterized protein</fullName>
    </submittedName>
</protein>
<organism evidence="1 2">
    <name type="scientific">Rhodanobacter terrae</name>
    <dbReference type="NCBI Taxonomy" id="418647"/>
    <lineage>
        <taxon>Bacteria</taxon>
        <taxon>Pseudomonadati</taxon>
        <taxon>Pseudomonadota</taxon>
        <taxon>Gammaproteobacteria</taxon>
        <taxon>Lysobacterales</taxon>
        <taxon>Rhodanobacteraceae</taxon>
        <taxon>Rhodanobacter</taxon>
    </lineage>
</organism>